<evidence type="ECO:0000313" key="3">
    <source>
        <dbReference type="Proteomes" id="UP001193501"/>
    </source>
</evidence>
<reference evidence="2" key="1">
    <citation type="submission" date="2020-01" db="EMBL/GenBank/DDBJ databases">
        <authorList>
            <person name="Chen W.-M."/>
        </authorList>
    </citation>
    <scope>NUCLEOTIDE SEQUENCE</scope>
    <source>
        <strain evidence="2">CYK-10</strain>
    </source>
</reference>
<dbReference type="RefSeq" id="WP_168776211.1">
    <property type="nucleotide sequence ID" value="NZ_JAABNR010000022.1"/>
</dbReference>
<dbReference type="Proteomes" id="UP001193501">
    <property type="component" value="Unassembled WGS sequence"/>
</dbReference>
<feature type="transmembrane region" description="Helical" evidence="1">
    <location>
        <begin position="12"/>
        <end position="29"/>
    </location>
</feature>
<evidence type="ECO:0000313" key="2">
    <source>
        <dbReference type="EMBL" id="NBZ89413.1"/>
    </source>
</evidence>
<name>A0AAE4YB94_9RHOB</name>
<sequence length="178" mass="19449">MPKDRLFTWLDRGFWLVWAGFPLLIWSVVQATLTAPQQLAAQLPDQAACIASLPNIATAHPLSQAVFWSAFALENLVYAVLLAHAHLVIHRCARREVFVPPMIAILRRIGVIIMGFPVLDLGLTNLIGWTLHKAGDIAVFQPSLALDLPVLGVGLLLMAIAHAMRLGVALQRDVALTI</sequence>
<gene>
    <name evidence="2" type="ORF">GV832_17630</name>
</gene>
<dbReference type="EMBL" id="JAABNR010000022">
    <property type="protein sequence ID" value="NBZ89413.1"/>
    <property type="molecule type" value="Genomic_DNA"/>
</dbReference>
<feature type="transmembrane region" description="Helical" evidence="1">
    <location>
        <begin position="143"/>
        <end position="163"/>
    </location>
</feature>
<keyword evidence="1" id="KW-0472">Membrane</keyword>
<dbReference type="AlphaFoldDB" id="A0AAE4YB94"/>
<keyword evidence="3" id="KW-1185">Reference proteome</keyword>
<comment type="caution">
    <text evidence="2">The sequence shown here is derived from an EMBL/GenBank/DDBJ whole genome shotgun (WGS) entry which is preliminary data.</text>
</comment>
<evidence type="ECO:0008006" key="4">
    <source>
        <dbReference type="Google" id="ProtNLM"/>
    </source>
</evidence>
<keyword evidence="1" id="KW-1133">Transmembrane helix</keyword>
<keyword evidence="1" id="KW-0812">Transmembrane</keyword>
<accession>A0AAE4YB94</accession>
<proteinExistence type="predicted"/>
<feature type="transmembrane region" description="Helical" evidence="1">
    <location>
        <begin position="65"/>
        <end position="89"/>
    </location>
</feature>
<evidence type="ECO:0000256" key="1">
    <source>
        <dbReference type="SAM" id="Phobius"/>
    </source>
</evidence>
<organism evidence="2 3">
    <name type="scientific">Stagnihabitans tardus</name>
    <dbReference type="NCBI Taxonomy" id="2699202"/>
    <lineage>
        <taxon>Bacteria</taxon>
        <taxon>Pseudomonadati</taxon>
        <taxon>Pseudomonadota</taxon>
        <taxon>Alphaproteobacteria</taxon>
        <taxon>Rhodobacterales</taxon>
        <taxon>Paracoccaceae</taxon>
        <taxon>Stagnihabitans</taxon>
    </lineage>
</organism>
<protein>
    <recommendedName>
        <fullName evidence="4">DUF2975 domain-containing protein</fullName>
    </recommendedName>
</protein>
<feature type="transmembrane region" description="Helical" evidence="1">
    <location>
        <begin position="109"/>
        <end position="131"/>
    </location>
</feature>